<dbReference type="Gene3D" id="3.30.300.30">
    <property type="match status" value="1"/>
</dbReference>
<evidence type="ECO:0000313" key="14">
    <source>
        <dbReference type="Proteomes" id="UP000198771"/>
    </source>
</evidence>
<keyword evidence="14" id="KW-1185">Reference proteome</keyword>
<gene>
    <name evidence="13" type="ORF">SAMN05660653_02472</name>
</gene>
<dbReference type="Pfam" id="PF14535">
    <property type="entry name" value="AMP-binding_C_2"/>
    <property type="match status" value="1"/>
</dbReference>
<dbReference type="SUPFAM" id="SSF56801">
    <property type="entry name" value="Acetyl-CoA synthetase-like"/>
    <property type="match status" value="1"/>
</dbReference>
<evidence type="ECO:0000256" key="8">
    <source>
        <dbReference type="ARBA" id="ARBA00068695"/>
    </source>
</evidence>
<accession>A0A1G6DYB6</accession>
<evidence type="ECO:0000256" key="1">
    <source>
        <dbReference type="ARBA" id="ARBA00011245"/>
    </source>
</evidence>
<feature type="domain" description="AMP-dependent synthetase/ligase" evidence="11">
    <location>
        <begin position="73"/>
        <end position="285"/>
    </location>
</feature>
<dbReference type="InterPro" id="IPR051414">
    <property type="entry name" value="Adenylate-forming_Reductase"/>
</dbReference>
<dbReference type="PANTHER" id="PTHR43439">
    <property type="entry name" value="PHENYLACETATE-COENZYME A LIGASE"/>
    <property type="match status" value="1"/>
</dbReference>
<comment type="catalytic activity">
    <reaction evidence="4">
        <text>2-phenylacetate + ATP + CoA = phenylacetyl-CoA + AMP + diphosphate</text>
        <dbReference type="Rhea" id="RHEA:20956"/>
        <dbReference type="ChEBI" id="CHEBI:18401"/>
        <dbReference type="ChEBI" id="CHEBI:30616"/>
        <dbReference type="ChEBI" id="CHEBI:33019"/>
        <dbReference type="ChEBI" id="CHEBI:57287"/>
        <dbReference type="ChEBI" id="CHEBI:57390"/>
        <dbReference type="ChEBI" id="CHEBI:456215"/>
        <dbReference type="EC" id="6.2.1.30"/>
    </reaction>
    <physiologicalReaction direction="left-to-right" evidence="4">
        <dbReference type="Rhea" id="RHEA:20957"/>
    </physiologicalReaction>
</comment>
<dbReference type="GO" id="GO:0000166">
    <property type="term" value="F:nucleotide binding"/>
    <property type="evidence" value="ECO:0007669"/>
    <property type="project" value="UniProtKB-KW"/>
</dbReference>
<comment type="subunit">
    <text evidence="1">Monomer.</text>
</comment>
<dbReference type="Gene3D" id="3.40.50.12780">
    <property type="entry name" value="N-terminal domain of ligase-like"/>
    <property type="match status" value="1"/>
</dbReference>
<dbReference type="Pfam" id="PF00501">
    <property type="entry name" value="AMP-binding"/>
    <property type="match status" value="1"/>
</dbReference>
<sequence>MIYDVDKETAPREDLEPLQLTRLKSLVERVNANVPFYRRKFEEAGIRPVHVKSLKDLQHLPFTEKQDLRNNYPYGLFAVPKENVVRIHASSGTTGKSTVVGYTHRDVRNWAGLMARAFMAAGVNRGDVVHNAYGYGLFTGGLGVHYGAEELGATIVPISGGGTKRQVMLLRDFGPTVLCSTPSYSLFLYEAALEAGISISELPIRIGIFGAEPWSEEMRHDIETKLGLIALDIYGLSEIMGPGVAMECAVAQKGLHIFEDHFLPEIIDPVTGEVLPPGETGELVLTTLTKEAQPLIRYRTRDITSLNYVPCLCGRTHVRMSRIKGRSDDMLIIRGVNVFPSQIEAILVETEGLTPHYQLILDRQGVLDTLEVQVEVNENIFSDEVRHLQRLEAKIQGNIKEFLGVTAKVKLVEPRSLARSEGKAKRIVDRRNAA</sequence>
<dbReference type="EC" id="6.2.1.30" evidence="7 10"/>
<dbReference type="CDD" id="cd05913">
    <property type="entry name" value="PaaK"/>
    <property type="match status" value="1"/>
</dbReference>
<dbReference type="RefSeq" id="WP_092122185.1">
    <property type="nucleotide sequence ID" value="NZ_FMXO01000014.1"/>
</dbReference>
<comment type="similarity">
    <text evidence="6 10">Belongs to the phenylacetyl-CoA ligase family.</text>
</comment>
<comment type="function">
    <text evidence="10">Catalyzes the activation of phenylacetic acid (PA) to phenylacetyl-CoA (PA-CoA).</text>
</comment>
<evidence type="ECO:0000256" key="10">
    <source>
        <dbReference type="PIRNR" id="PIRNR006444"/>
    </source>
</evidence>
<reference evidence="13 14" key="1">
    <citation type="submission" date="2016-10" db="EMBL/GenBank/DDBJ databases">
        <authorList>
            <person name="de Groot N.N."/>
        </authorList>
    </citation>
    <scope>NUCLEOTIDE SEQUENCE [LARGE SCALE GENOMIC DNA]</scope>
    <source>
        <strain evidence="13 14">ASO4-2</strain>
    </source>
</reference>
<dbReference type="AlphaFoldDB" id="A0A1G6DYB6"/>
<evidence type="ECO:0000259" key="12">
    <source>
        <dbReference type="Pfam" id="PF14535"/>
    </source>
</evidence>
<evidence type="ECO:0000256" key="9">
    <source>
        <dbReference type="ARBA" id="ARBA00075111"/>
    </source>
</evidence>
<evidence type="ECO:0000313" key="13">
    <source>
        <dbReference type="EMBL" id="SDB50110.1"/>
    </source>
</evidence>
<evidence type="ECO:0000256" key="5">
    <source>
        <dbReference type="ARBA" id="ARBA00060591"/>
    </source>
</evidence>
<dbReference type="GO" id="GO:0047475">
    <property type="term" value="F:phenylacetate-CoA ligase activity"/>
    <property type="evidence" value="ECO:0007669"/>
    <property type="project" value="UniProtKB-EC"/>
</dbReference>
<dbReference type="FunFam" id="3.30.300.30:FF:000019">
    <property type="entry name" value="Phenylacetate-coenzyme A ligase"/>
    <property type="match status" value="1"/>
</dbReference>
<organism evidence="13 14">
    <name type="scientific">Desulfonatronum thiosulfatophilum</name>
    <dbReference type="NCBI Taxonomy" id="617002"/>
    <lineage>
        <taxon>Bacteria</taxon>
        <taxon>Pseudomonadati</taxon>
        <taxon>Thermodesulfobacteriota</taxon>
        <taxon>Desulfovibrionia</taxon>
        <taxon>Desulfovibrionales</taxon>
        <taxon>Desulfonatronaceae</taxon>
        <taxon>Desulfonatronum</taxon>
    </lineage>
</organism>
<dbReference type="Proteomes" id="UP000198771">
    <property type="component" value="Unassembled WGS sequence"/>
</dbReference>
<dbReference type="InterPro" id="IPR011880">
    <property type="entry name" value="PA_CoA_ligase"/>
</dbReference>
<dbReference type="PANTHER" id="PTHR43439:SF1">
    <property type="entry name" value="PHENYLACETATE-COENZYME A LIGASE"/>
    <property type="match status" value="1"/>
</dbReference>
<dbReference type="OrthoDB" id="5484550at2"/>
<dbReference type="UniPathway" id="UPA00930"/>
<evidence type="ECO:0000256" key="2">
    <source>
        <dbReference type="ARBA" id="ARBA00022598"/>
    </source>
</evidence>
<dbReference type="InterPro" id="IPR000873">
    <property type="entry name" value="AMP-dep_synth/lig_dom"/>
</dbReference>
<evidence type="ECO:0000256" key="4">
    <source>
        <dbReference type="ARBA" id="ARBA00050450"/>
    </source>
</evidence>
<name>A0A1G6DYB6_9BACT</name>
<dbReference type="EMBL" id="FMXO01000014">
    <property type="protein sequence ID" value="SDB50110.1"/>
    <property type="molecule type" value="Genomic_DNA"/>
</dbReference>
<keyword evidence="3 10" id="KW-0547">Nucleotide-binding</keyword>
<evidence type="ECO:0000259" key="11">
    <source>
        <dbReference type="Pfam" id="PF00501"/>
    </source>
</evidence>
<evidence type="ECO:0000256" key="3">
    <source>
        <dbReference type="ARBA" id="ARBA00022741"/>
    </source>
</evidence>
<keyword evidence="2 10" id="KW-0436">Ligase</keyword>
<protein>
    <recommendedName>
        <fullName evidence="8 10">Phenylacetate-coenzyme A ligase</fullName>
        <ecNumber evidence="7 10">6.2.1.30</ecNumber>
    </recommendedName>
    <alternativeName>
        <fullName evidence="9 10">Phenylacetyl-CoA ligase</fullName>
    </alternativeName>
</protein>
<dbReference type="STRING" id="617002.SAMN05660653_02472"/>
<proteinExistence type="inferred from homology"/>
<dbReference type="InterPro" id="IPR042099">
    <property type="entry name" value="ANL_N_sf"/>
</dbReference>
<dbReference type="GO" id="GO:0010124">
    <property type="term" value="P:phenylacetate catabolic process"/>
    <property type="evidence" value="ECO:0007669"/>
    <property type="project" value="UniProtKB-UniRule"/>
</dbReference>
<dbReference type="InterPro" id="IPR028154">
    <property type="entry name" value="AMP-dep_Lig_C"/>
</dbReference>
<comment type="pathway">
    <text evidence="5 10">Aromatic compound metabolism; phenylacetate degradation.</text>
</comment>
<feature type="domain" description="AMP-dependent ligase C-terminal" evidence="12">
    <location>
        <begin position="335"/>
        <end position="431"/>
    </location>
</feature>
<dbReference type="PIRSF" id="PIRSF006444">
    <property type="entry name" value="PaaK"/>
    <property type="match status" value="1"/>
</dbReference>
<evidence type="ECO:0000256" key="7">
    <source>
        <dbReference type="ARBA" id="ARBA00066629"/>
    </source>
</evidence>
<evidence type="ECO:0000256" key="6">
    <source>
        <dbReference type="ARBA" id="ARBA00061566"/>
    </source>
</evidence>
<dbReference type="InterPro" id="IPR045851">
    <property type="entry name" value="AMP-bd_C_sf"/>
</dbReference>
<dbReference type="FunFam" id="3.40.50.12780:FF:000016">
    <property type="entry name" value="Phenylacetate-coenzyme A ligase"/>
    <property type="match status" value="1"/>
</dbReference>